<dbReference type="EMBL" id="JACHMM010000001">
    <property type="protein sequence ID" value="MBB5785719.1"/>
    <property type="molecule type" value="Genomic_DNA"/>
</dbReference>
<gene>
    <name evidence="5" type="ORF">HD601_000294</name>
</gene>
<dbReference type="Gene3D" id="1.10.260.40">
    <property type="entry name" value="lambda repressor-like DNA-binding domains"/>
    <property type="match status" value="1"/>
</dbReference>
<dbReference type="PANTHER" id="PTHR30146:SF109">
    <property type="entry name" value="HTH-TYPE TRANSCRIPTIONAL REGULATOR GALS"/>
    <property type="match status" value="1"/>
</dbReference>
<dbReference type="InterPro" id="IPR028082">
    <property type="entry name" value="Peripla_BP_I"/>
</dbReference>
<dbReference type="Proteomes" id="UP000542813">
    <property type="component" value="Unassembled WGS sequence"/>
</dbReference>
<feature type="domain" description="HTH lacI-type" evidence="4">
    <location>
        <begin position="9"/>
        <end position="63"/>
    </location>
</feature>
<dbReference type="GO" id="GO:0003700">
    <property type="term" value="F:DNA-binding transcription factor activity"/>
    <property type="evidence" value="ECO:0007669"/>
    <property type="project" value="TreeGrafter"/>
</dbReference>
<dbReference type="SUPFAM" id="SSF53822">
    <property type="entry name" value="Periplasmic binding protein-like I"/>
    <property type="match status" value="1"/>
</dbReference>
<dbReference type="RefSeq" id="WP_221440459.1">
    <property type="nucleotide sequence ID" value="NZ_JACHMM010000001.1"/>
</dbReference>
<keyword evidence="3" id="KW-0804">Transcription</keyword>
<reference evidence="5 6" key="1">
    <citation type="submission" date="2020-08" db="EMBL/GenBank/DDBJ databases">
        <title>Sequencing the genomes of 1000 actinobacteria strains.</title>
        <authorList>
            <person name="Klenk H.-P."/>
        </authorList>
    </citation>
    <scope>NUCLEOTIDE SEQUENCE [LARGE SCALE GENOMIC DNA]</scope>
    <source>
        <strain evidence="5 6">DSM 102122</strain>
    </source>
</reference>
<dbReference type="GO" id="GO:0000976">
    <property type="term" value="F:transcription cis-regulatory region binding"/>
    <property type="evidence" value="ECO:0007669"/>
    <property type="project" value="TreeGrafter"/>
</dbReference>
<sequence length="180" mass="18627">MTIGVSMVAKMRDVAERAGVSLKTVSNVINDHPNVTPATRTKVEAAITALDYRPNITARALRSGRVGVVALAVPDLDSPFFAALAAAVGRAAKRHDHAVLVEQTDGDPDSERLALDGLRNRLVDGVLLWPTVVTTGIDGARPVVLLGGGPPGAVTAGADDLARDAVGLLLARIAAATMRN</sequence>
<evidence type="ECO:0000256" key="1">
    <source>
        <dbReference type="ARBA" id="ARBA00023015"/>
    </source>
</evidence>
<keyword evidence="2 5" id="KW-0238">DNA-binding</keyword>
<proteinExistence type="predicted"/>
<evidence type="ECO:0000313" key="6">
    <source>
        <dbReference type="Proteomes" id="UP000542813"/>
    </source>
</evidence>
<name>A0A7W9GKU3_9ACTN</name>
<organism evidence="5 6">
    <name type="scientific">Jiangella mangrovi</name>
    <dbReference type="NCBI Taxonomy" id="1524084"/>
    <lineage>
        <taxon>Bacteria</taxon>
        <taxon>Bacillati</taxon>
        <taxon>Actinomycetota</taxon>
        <taxon>Actinomycetes</taxon>
        <taxon>Jiangellales</taxon>
        <taxon>Jiangellaceae</taxon>
        <taxon>Jiangella</taxon>
    </lineage>
</organism>
<keyword evidence="6" id="KW-1185">Reference proteome</keyword>
<dbReference type="PANTHER" id="PTHR30146">
    <property type="entry name" value="LACI-RELATED TRANSCRIPTIONAL REPRESSOR"/>
    <property type="match status" value="1"/>
</dbReference>
<dbReference type="Pfam" id="PF00356">
    <property type="entry name" value="LacI"/>
    <property type="match status" value="1"/>
</dbReference>
<evidence type="ECO:0000256" key="2">
    <source>
        <dbReference type="ARBA" id="ARBA00023125"/>
    </source>
</evidence>
<dbReference type="AlphaFoldDB" id="A0A7W9GKU3"/>
<keyword evidence="1" id="KW-0805">Transcription regulation</keyword>
<comment type="caution">
    <text evidence="5">The sequence shown here is derived from an EMBL/GenBank/DDBJ whole genome shotgun (WGS) entry which is preliminary data.</text>
</comment>
<dbReference type="PROSITE" id="PS00356">
    <property type="entry name" value="HTH_LACI_1"/>
    <property type="match status" value="1"/>
</dbReference>
<dbReference type="CDD" id="cd01392">
    <property type="entry name" value="HTH_LacI"/>
    <property type="match status" value="1"/>
</dbReference>
<dbReference type="PROSITE" id="PS50932">
    <property type="entry name" value="HTH_LACI_2"/>
    <property type="match status" value="1"/>
</dbReference>
<dbReference type="Pfam" id="PF00532">
    <property type="entry name" value="Peripla_BP_1"/>
    <property type="match status" value="1"/>
</dbReference>
<dbReference type="InterPro" id="IPR000843">
    <property type="entry name" value="HTH_LacI"/>
</dbReference>
<dbReference type="InterPro" id="IPR001761">
    <property type="entry name" value="Peripla_BP/Lac1_sug-bd_dom"/>
</dbReference>
<protein>
    <submittedName>
        <fullName evidence="5">DNA-binding LacI/PurR family transcriptional regulator</fullName>
    </submittedName>
</protein>
<evidence type="ECO:0000256" key="3">
    <source>
        <dbReference type="ARBA" id="ARBA00023163"/>
    </source>
</evidence>
<dbReference type="SMART" id="SM00354">
    <property type="entry name" value="HTH_LACI"/>
    <property type="match status" value="1"/>
</dbReference>
<evidence type="ECO:0000259" key="4">
    <source>
        <dbReference type="PROSITE" id="PS50932"/>
    </source>
</evidence>
<dbReference type="InterPro" id="IPR010982">
    <property type="entry name" value="Lambda_DNA-bd_dom_sf"/>
</dbReference>
<dbReference type="SUPFAM" id="SSF47413">
    <property type="entry name" value="lambda repressor-like DNA-binding domains"/>
    <property type="match status" value="1"/>
</dbReference>
<dbReference type="Gene3D" id="3.40.50.2300">
    <property type="match status" value="1"/>
</dbReference>
<evidence type="ECO:0000313" key="5">
    <source>
        <dbReference type="EMBL" id="MBB5785719.1"/>
    </source>
</evidence>
<accession>A0A7W9GKU3</accession>